<dbReference type="InterPro" id="IPR041752">
    <property type="entry name" value="Coa3"/>
</dbReference>
<evidence type="ECO:0000256" key="2">
    <source>
        <dbReference type="ARBA" id="ARBA00007035"/>
    </source>
</evidence>
<evidence type="ECO:0000313" key="9">
    <source>
        <dbReference type="EMBL" id="KAJ6647599.1"/>
    </source>
</evidence>
<feature type="non-terminal residue" evidence="9">
    <location>
        <position position="1"/>
    </location>
</feature>
<evidence type="ECO:0000256" key="6">
    <source>
        <dbReference type="ARBA" id="ARBA00023136"/>
    </source>
</evidence>
<evidence type="ECO:0000313" key="10">
    <source>
        <dbReference type="Proteomes" id="UP001151699"/>
    </source>
</evidence>
<evidence type="ECO:0000256" key="5">
    <source>
        <dbReference type="ARBA" id="ARBA00023128"/>
    </source>
</evidence>
<reference evidence="9" key="1">
    <citation type="submission" date="2022-07" db="EMBL/GenBank/DDBJ databases">
        <authorList>
            <person name="Trinca V."/>
            <person name="Uliana J.V.C."/>
            <person name="Torres T.T."/>
            <person name="Ward R.J."/>
            <person name="Monesi N."/>
        </authorList>
    </citation>
    <scope>NUCLEOTIDE SEQUENCE</scope>
    <source>
        <strain evidence="9">HSMRA1968</strain>
        <tissue evidence="9">Whole embryos</tissue>
    </source>
</reference>
<proteinExistence type="inferred from homology"/>
<gene>
    <name evidence="9" type="primary">Ccdc56</name>
    <name evidence="9" type="ORF">Bhyg_02822</name>
</gene>
<keyword evidence="4 7" id="KW-1133">Transmembrane helix</keyword>
<name>A0A9Q0NE04_9DIPT</name>
<feature type="domain" description="Cytochrome c oxidase assembly factor 3 mitochondrial coiled-coil" evidence="8">
    <location>
        <begin position="28"/>
        <end position="76"/>
    </location>
</feature>
<keyword evidence="3 7" id="KW-0812">Transmembrane</keyword>
<comment type="caution">
    <text evidence="9">The sequence shown here is derived from an EMBL/GenBank/DDBJ whole genome shotgun (WGS) entry which is preliminary data.</text>
</comment>
<comment type="function">
    <text evidence="7">Required for assembly of cytochrome c oxidase (complex IV).</text>
</comment>
<dbReference type="GO" id="GO:0033617">
    <property type="term" value="P:mitochondrial respiratory chain complex IV assembly"/>
    <property type="evidence" value="ECO:0007669"/>
    <property type="project" value="UniProtKB-UniRule"/>
</dbReference>
<comment type="subunit">
    <text evidence="7">Component of 250-400 kDa complexes called cytochrome oxidase assembly intermediates or COA complexes.</text>
</comment>
<organism evidence="9 10">
    <name type="scientific">Pseudolycoriella hygida</name>
    <dbReference type="NCBI Taxonomy" id="35572"/>
    <lineage>
        <taxon>Eukaryota</taxon>
        <taxon>Metazoa</taxon>
        <taxon>Ecdysozoa</taxon>
        <taxon>Arthropoda</taxon>
        <taxon>Hexapoda</taxon>
        <taxon>Insecta</taxon>
        <taxon>Pterygota</taxon>
        <taxon>Neoptera</taxon>
        <taxon>Endopterygota</taxon>
        <taxon>Diptera</taxon>
        <taxon>Nematocera</taxon>
        <taxon>Sciaroidea</taxon>
        <taxon>Sciaridae</taxon>
        <taxon>Pseudolycoriella</taxon>
    </lineage>
</organism>
<evidence type="ECO:0000259" key="8">
    <source>
        <dbReference type="Pfam" id="PF09813"/>
    </source>
</evidence>
<keyword evidence="10" id="KW-1185">Reference proteome</keyword>
<dbReference type="Proteomes" id="UP001151699">
    <property type="component" value="Chromosome A"/>
</dbReference>
<dbReference type="PANTHER" id="PTHR15642:SF3">
    <property type="entry name" value="CYTOCHROME C OXIDASE ASSEMBLY FACTOR 3 HOMOLOG, MITOCHONDRIAL"/>
    <property type="match status" value="1"/>
</dbReference>
<keyword evidence="6 7" id="KW-0472">Membrane</keyword>
<comment type="subcellular location">
    <subcellularLocation>
        <location evidence="1">Mitochondrion membrane</location>
        <topology evidence="1">Single-pass membrane protein</topology>
    </subcellularLocation>
</comment>
<dbReference type="EMBL" id="WJQU01000001">
    <property type="protein sequence ID" value="KAJ6647599.1"/>
    <property type="molecule type" value="Genomic_DNA"/>
</dbReference>
<feature type="transmembrane region" description="Helical" evidence="7">
    <location>
        <begin position="44"/>
        <end position="64"/>
    </location>
</feature>
<keyword evidence="7" id="KW-0999">Mitochondrion inner membrane</keyword>
<dbReference type="InterPro" id="IPR018628">
    <property type="entry name" value="Coa3_CC"/>
</dbReference>
<comment type="similarity">
    <text evidence="2 7">Belongs to the COA3 family.</text>
</comment>
<dbReference type="OrthoDB" id="10018333at2759"/>
<evidence type="ECO:0000256" key="1">
    <source>
        <dbReference type="ARBA" id="ARBA00004304"/>
    </source>
</evidence>
<dbReference type="PANTHER" id="PTHR15642">
    <property type="entry name" value="CYTOCHROME C OXIDASE ASSEMBLY FACTOR 3, MITOCHONDRIAL"/>
    <property type="match status" value="1"/>
</dbReference>
<dbReference type="GO" id="GO:0005743">
    <property type="term" value="C:mitochondrial inner membrane"/>
    <property type="evidence" value="ECO:0007669"/>
    <property type="project" value="UniProtKB-UniRule"/>
</dbReference>
<dbReference type="Pfam" id="PF09813">
    <property type="entry name" value="Coa3_cc"/>
    <property type="match status" value="1"/>
</dbReference>
<accession>A0A9Q0NE04</accession>
<evidence type="ECO:0000256" key="7">
    <source>
        <dbReference type="RuleBase" id="RU367056"/>
    </source>
</evidence>
<dbReference type="AlphaFoldDB" id="A0A9Q0NE04"/>
<protein>
    <recommendedName>
        <fullName evidence="7">Cytochrome c oxidase assembly factor 3</fullName>
    </recommendedName>
</protein>
<keyword evidence="5 7" id="KW-0496">Mitochondrion</keyword>
<evidence type="ECO:0000256" key="4">
    <source>
        <dbReference type="ARBA" id="ARBA00022989"/>
    </source>
</evidence>
<evidence type="ECO:0000256" key="3">
    <source>
        <dbReference type="ARBA" id="ARBA00022692"/>
    </source>
</evidence>
<sequence>ESSFKIQEPGRKLKPAEADFMKLIEKENLIRVQKLQSLRKRNNLTGIILGGSVLSIYFYSMFAVKQEKFLDDFSEPVKVSNE</sequence>